<evidence type="ECO:0000313" key="2">
    <source>
        <dbReference type="Proteomes" id="UP000789702"/>
    </source>
</evidence>
<feature type="non-terminal residue" evidence="1">
    <location>
        <position position="317"/>
    </location>
</feature>
<reference evidence="1" key="1">
    <citation type="submission" date="2021-06" db="EMBL/GenBank/DDBJ databases">
        <authorList>
            <person name="Kallberg Y."/>
            <person name="Tangrot J."/>
            <person name="Rosling A."/>
        </authorList>
    </citation>
    <scope>NUCLEOTIDE SEQUENCE</scope>
    <source>
        <strain evidence="1">IL203A</strain>
    </source>
</reference>
<name>A0ACA9M950_9GLOM</name>
<sequence length="317" mass="35219">MDSTILLNNVETSGQKSASSDTNSDKNPDTNHEIFLSGISNETEMIIFNNQTEMNNRKPALHDFDYGIPDLLACTNCRMSHRRCIRLPEGICANCRNNSLYCIYISGRKRGPKTNSQFLPDVNPCETATNALCSSSNDYNIISPNTHNETTETFQNMSISQSFLPSFFPFVHDEPSQNNDPLIVNPYQNISSSSTSHLTDSFSVETPININPYRTAEIFQNVFLSTHEGPAQNNDPLTISSSISYLNGSSSVETPININPYGTDEIFQNVFLSAHEEPAQNNDPLTISSSINYLNDSSSVETPININPYGTDEIFQN</sequence>
<comment type="caution">
    <text evidence="1">The sequence shown here is derived from an EMBL/GenBank/DDBJ whole genome shotgun (WGS) entry which is preliminary data.</text>
</comment>
<keyword evidence="2" id="KW-1185">Reference proteome</keyword>
<dbReference type="EMBL" id="CAJVPU010007391">
    <property type="protein sequence ID" value="CAG8572115.1"/>
    <property type="molecule type" value="Genomic_DNA"/>
</dbReference>
<accession>A0ACA9M950</accession>
<protein>
    <submittedName>
        <fullName evidence="1">14511_t:CDS:1</fullName>
    </submittedName>
</protein>
<dbReference type="Proteomes" id="UP000789702">
    <property type="component" value="Unassembled WGS sequence"/>
</dbReference>
<evidence type="ECO:0000313" key="1">
    <source>
        <dbReference type="EMBL" id="CAG8572115.1"/>
    </source>
</evidence>
<organism evidence="1 2">
    <name type="scientific">Dentiscutata heterogama</name>
    <dbReference type="NCBI Taxonomy" id="1316150"/>
    <lineage>
        <taxon>Eukaryota</taxon>
        <taxon>Fungi</taxon>
        <taxon>Fungi incertae sedis</taxon>
        <taxon>Mucoromycota</taxon>
        <taxon>Glomeromycotina</taxon>
        <taxon>Glomeromycetes</taxon>
        <taxon>Diversisporales</taxon>
        <taxon>Gigasporaceae</taxon>
        <taxon>Dentiscutata</taxon>
    </lineage>
</organism>
<proteinExistence type="predicted"/>
<gene>
    <name evidence="1" type="ORF">DHETER_LOCUS6107</name>
</gene>